<gene>
    <name evidence="3" type="ORF">JOL79_29140</name>
</gene>
<sequence>MSEDVREAPVREAGAGLPTHRLKAEFQNIATALGERALSSVTDKVDNLAGRLTNYVEHGATGGGGLLGGLASRFTGGDGGHGLLGGLVSRFTGGEGGGGHPIGAAVMAYAKEKIKGVFGGGAGGGKGGKGKKLKVTNIVEQLDIGAPIRLVYNQWTQFEDFPSFMKKVETVEQKSDEKIGWKAQVWWSHRTWESTIVEQVPDSRIIWRSQGPKGYVDGAVTFHEITPELTRVLLVLEYHPQGLFERTGNLWRAQGRRARLEFKHFRRHVMANVLLHPEEIEGWRGEIRDSKVVKDHETALREEQQGERGRAPEEAAQEEEPYEPEEAEEAGEPYEEAGAEGREEPYEEVAEGREPRRHPVRHSAIRRRRPSEEPASRSAGRRRATGDE</sequence>
<dbReference type="Gene3D" id="3.30.530.20">
    <property type="match status" value="1"/>
</dbReference>
<feature type="compositionally biased region" description="Basic and acidic residues" evidence="1">
    <location>
        <begin position="295"/>
        <end position="313"/>
    </location>
</feature>
<keyword evidence="4" id="KW-1185">Reference proteome</keyword>
<evidence type="ECO:0000256" key="1">
    <source>
        <dbReference type="SAM" id="MobiDB-lite"/>
    </source>
</evidence>
<organism evidence="3 4">
    <name type="scientific">Microbispora oryzae</name>
    <dbReference type="NCBI Taxonomy" id="2806554"/>
    <lineage>
        <taxon>Bacteria</taxon>
        <taxon>Bacillati</taxon>
        <taxon>Actinomycetota</taxon>
        <taxon>Actinomycetes</taxon>
        <taxon>Streptosporangiales</taxon>
        <taxon>Streptosporangiaceae</taxon>
        <taxon>Microbispora</taxon>
    </lineage>
</organism>
<dbReference type="AlphaFoldDB" id="A0A940WQ19"/>
<dbReference type="InterPro" id="IPR047137">
    <property type="entry name" value="ORF3"/>
</dbReference>
<feature type="region of interest" description="Disordered" evidence="1">
    <location>
        <begin position="295"/>
        <end position="388"/>
    </location>
</feature>
<reference evidence="3" key="1">
    <citation type="submission" date="2021-02" db="EMBL/GenBank/DDBJ databases">
        <title>Draft genome sequence of Microbispora sp. RL4-1S isolated from rice leaves in Thailand.</title>
        <authorList>
            <person name="Muangham S."/>
            <person name="Duangmal K."/>
        </authorList>
    </citation>
    <scope>NUCLEOTIDE SEQUENCE</scope>
    <source>
        <strain evidence="3">RL4-1S</strain>
    </source>
</reference>
<evidence type="ECO:0000313" key="4">
    <source>
        <dbReference type="Proteomes" id="UP000674234"/>
    </source>
</evidence>
<evidence type="ECO:0000259" key="2">
    <source>
        <dbReference type="Pfam" id="PF03364"/>
    </source>
</evidence>
<dbReference type="InterPro" id="IPR023393">
    <property type="entry name" value="START-like_dom_sf"/>
</dbReference>
<dbReference type="PANTHER" id="PTHR33824:SF7">
    <property type="entry name" value="POLYKETIDE CYCLASE_DEHYDRASE AND LIPID TRANSPORT SUPERFAMILY PROTEIN"/>
    <property type="match status" value="1"/>
</dbReference>
<feature type="compositionally biased region" description="Basic and acidic residues" evidence="1">
    <location>
        <begin position="339"/>
        <end position="354"/>
    </location>
</feature>
<dbReference type="Pfam" id="PF03364">
    <property type="entry name" value="Polyketide_cyc"/>
    <property type="match status" value="1"/>
</dbReference>
<comment type="caution">
    <text evidence="3">The sequence shown here is derived from an EMBL/GenBank/DDBJ whole genome shotgun (WGS) entry which is preliminary data.</text>
</comment>
<dbReference type="PANTHER" id="PTHR33824">
    <property type="entry name" value="POLYKETIDE CYCLASE/DEHYDRASE AND LIPID TRANSPORT SUPERFAMILY PROTEIN"/>
    <property type="match status" value="1"/>
</dbReference>
<dbReference type="CDD" id="cd07817">
    <property type="entry name" value="SRPBCC_8"/>
    <property type="match status" value="1"/>
</dbReference>
<feature type="compositionally biased region" description="Basic residues" evidence="1">
    <location>
        <begin position="379"/>
        <end position="388"/>
    </location>
</feature>
<dbReference type="InterPro" id="IPR005031">
    <property type="entry name" value="COQ10_START"/>
</dbReference>
<feature type="compositionally biased region" description="Acidic residues" evidence="1">
    <location>
        <begin position="315"/>
        <end position="338"/>
    </location>
</feature>
<evidence type="ECO:0000313" key="3">
    <source>
        <dbReference type="EMBL" id="MBP2707852.1"/>
    </source>
</evidence>
<feature type="compositionally biased region" description="Basic residues" evidence="1">
    <location>
        <begin position="355"/>
        <end position="369"/>
    </location>
</feature>
<feature type="domain" description="Coenzyme Q-binding protein COQ10 START" evidence="2">
    <location>
        <begin position="144"/>
        <end position="264"/>
    </location>
</feature>
<dbReference type="EMBL" id="JAFCNB010000023">
    <property type="protein sequence ID" value="MBP2707852.1"/>
    <property type="molecule type" value="Genomic_DNA"/>
</dbReference>
<name>A0A940WQ19_9ACTN</name>
<dbReference type="RefSeq" id="WP_210159111.1">
    <property type="nucleotide sequence ID" value="NZ_JAFCNB010000023.1"/>
</dbReference>
<accession>A0A940WQ19</accession>
<protein>
    <submittedName>
        <fullName evidence="3">SRPBCC family protein</fullName>
    </submittedName>
</protein>
<proteinExistence type="predicted"/>
<dbReference type="SUPFAM" id="SSF55961">
    <property type="entry name" value="Bet v1-like"/>
    <property type="match status" value="1"/>
</dbReference>
<dbReference type="Proteomes" id="UP000674234">
    <property type="component" value="Unassembled WGS sequence"/>
</dbReference>